<protein>
    <recommendedName>
        <fullName evidence="8">Na+/H+ antiporter MnhB subunit-related protein domain-containing protein</fullName>
    </recommendedName>
</protein>
<dbReference type="GO" id="GO:0005886">
    <property type="term" value="C:plasma membrane"/>
    <property type="evidence" value="ECO:0007669"/>
    <property type="project" value="UniProtKB-SubCell"/>
</dbReference>
<gene>
    <name evidence="9" type="ordered locus">Nhal_1817</name>
</gene>
<dbReference type="eggNOG" id="COG1563">
    <property type="taxonomic scope" value="Bacteria"/>
</dbReference>
<evidence type="ECO:0000256" key="6">
    <source>
        <dbReference type="ARBA" id="ARBA00023136"/>
    </source>
</evidence>
<feature type="transmembrane region" description="Helical" evidence="7">
    <location>
        <begin position="20"/>
        <end position="39"/>
    </location>
</feature>
<dbReference type="Proteomes" id="UP000001844">
    <property type="component" value="Chromosome"/>
</dbReference>
<keyword evidence="6 7" id="KW-0472">Membrane</keyword>
<organism evidence="9 10">
    <name type="scientific">Nitrosococcus halophilus (strain Nc4)</name>
    <dbReference type="NCBI Taxonomy" id="472759"/>
    <lineage>
        <taxon>Bacteria</taxon>
        <taxon>Pseudomonadati</taxon>
        <taxon>Pseudomonadota</taxon>
        <taxon>Gammaproteobacteria</taxon>
        <taxon>Chromatiales</taxon>
        <taxon>Chromatiaceae</taxon>
        <taxon>Nitrosococcus</taxon>
    </lineage>
</organism>
<keyword evidence="3" id="KW-1003">Cell membrane</keyword>
<evidence type="ECO:0000256" key="1">
    <source>
        <dbReference type="ARBA" id="ARBA00004651"/>
    </source>
</evidence>
<dbReference type="HOGENOM" id="CLU_069132_0_0_6"/>
<proteinExistence type="inferred from homology"/>
<accession>D5C346</accession>
<dbReference type="STRING" id="472759.Nhal_1817"/>
<name>D5C346_NITHN</name>
<evidence type="ECO:0000256" key="5">
    <source>
        <dbReference type="ARBA" id="ARBA00022989"/>
    </source>
</evidence>
<evidence type="ECO:0000256" key="2">
    <source>
        <dbReference type="ARBA" id="ARBA00009425"/>
    </source>
</evidence>
<dbReference type="OrthoDB" id="4962908at2"/>
<dbReference type="InterPro" id="IPR050622">
    <property type="entry name" value="CPA3_antiporter_subunitB"/>
</dbReference>
<dbReference type="InterPro" id="IPR007182">
    <property type="entry name" value="MnhB"/>
</dbReference>
<dbReference type="RefSeq" id="WP_013032823.1">
    <property type="nucleotide sequence ID" value="NC_013960.1"/>
</dbReference>
<sequence>MTPKPRSSIETGIDPYRALLFSLLSILMAILVGGIMELAPVTPGLEPMVLAAKEPGGAINPVTAVLLIFRDYDTLLELTVLLLALIGVWSLGEAFLPPPRKPSDPILLDFLRLVIPLITLASLYLVWAGGSAAGGAFQGGALLGTIGVLLILSNLHEILFPLRIWLRFAAALGIAIFLTVAIIPLVAGGPLLETPPEWMKTKILWLEFPAALSIGVILAALFAGGRPRKGKKP</sequence>
<evidence type="ECO:0000313" key="9">
    <source>
        <dbReference type="EMBL" id="ADE14938.1"/>
    </source>
</evidence>
<feature type="transmembrane region" description="Helical" evidence="7">
    <location>
        <begin position="164"/>
        <end position="183"/>
    </location>
</feature>
<feature type="domain" description="Na+/H+ antiporter MnhB subunit-related protein" evidence="8">
    <location>
        <begin position="110"/>
        <end position="219"/>
    </location>
</feature>
<dbReference type="PANTHER" id="PTHR33932">
    <property type="entry name" value="NA(+)/H(+) ANTIPORTER SUBUNIT B"/>
    <property type="match status" value="1"/>
</dbReference>
<comment type="subcellular location">
    <subcellularLocation>
        <location evidence="1">Cell membrane</location>
        <topology evidence="1">Multi-pass membrane protein</topology>
    </subcellularLocation>
</comment>
<dbReference type="Pfam" id="PF04039">
    <property type="entry name" value="MnhB"/>
    <property type="match status" value="1"/>
</dbReference>
<dbReference type="KEGG" id="nhl:Nhal_1817"/>
<evidence type="ECO:0000259" key="8">
    <source>
        <dbReference type="Pfam" id="PF04039"/>
    </source>
</evidence>
<dbReference type="EMBL" id="CP001798">
    <property type="protein sequence ID" value="ADE14938.1"/>
    <property type="molecule type" value="Genomic_DNA"/>
</dbReference>
<keyword evidence="5 7" id="KW-1133">Transmembrane helix</keyword>
<evidence type="ECO:0000313" key="10">
    <source>
        <dbReference type="Proteomes" id="UP000001844"/>
    </source>
</evidence>
<feature type="transmembrane region" description="Helical" evidence="7">
    <location>
        <begin position="108"/>
        <end position="127"/>
    </location>
</feature>
<feature type="transmembrane region" description="Helical" evidence="7">
    <location>
        <begin position="203"/>
        <end position="223"/>
    </location>
</feature>
<feature type="transmembrane region" description="Helical" evidence="7">
    <location>
        <begin position="75"/>
        <end position="96"/>
    </location>
</feature>
<dbReference type="AlphaFoldDB" id="D5C346"/>
<keyword evidence="4 7" id="KW-0812">Transmembrane</keyword>
<evidence type="ECO:0000256" key="3">
    <source>
        <dbReference type="ARBA" id="ARBA00022475"/>
    </source>
</evidence>
<keyword evidence="10" id="KW-1185">Reference proteome</keyword>
<comment type="similarity">
    <text evidence="2">Belongs to the CPA3 antiporters (TC 2.A.63) subunit B family.</text>
</comment>
<evidence type="ECO:0000256" key="7">
    <source>
        <dbReference type="SAM" id="Phobius"/>
    </source>
</evidence>
<reference evidence="10" key="1">
    <citation type="submission" date="2010-04" db="EMBL/GenBank/DDBJ databases">
        <title>Complete genome sequence of Nitrosococcus halophilus Nc4, a salt-adapted, aerobic obligate ammonia-oxidizing sulfur purple bacterium.</title>
        <authorList>
            <consortium name="US DOE Joint Genome Institute"/>
            <person name="Campbell M.A."/>
            <person name="Malfatti S.A."/>
            <person name="Chain P.S.G."/>
            <person name="Heidelberg J.F."/>
            <person name="Ward B.B."/>
            <person name="Klotz M.G."/>
        </authorList>
    </citation>
    <scope>NUCLEOTIDE SEQUENCE [LARGE SCALE GENOMIC DNA]</scope>
    <source>
        <strain evidence="10">Nc4</strain>
    </source>
</reference>
<feature type="transmembrane region" description="Helical" evidence="7">
    <location>
        <begin position="133"/>
        <end position="152"/>
    </location>
</feature>
<evidence type="ECO:0000256" key="4">
    <source>
        <dbReference type="ARBA" id="ARBA00022692"/>
    </source>
</evidence>
<dbReference type="PANTHER" id="PTHR33932:SF4">
    <property type="entry name" value="NA(+)_H(+) ANTIPORTER SUBUNIT B"/>
    <property type="match status" value="1"/>
</dbReference>